<dbReference type="Proteomes" id="UP000067008">
    <property type="component" value="Chromosome 1"/>
</dbReference>
<dbReference type="EMBL" id="AP014926">
    <property type="protein sequence ID" value="BAR97201.1"/>
    <property type="molecule type" value="Genomic_DNA"/>
</dbReference>
<gene>
    <name evidence="2" type="ORF">PI172_2473</name>
</gene>
<name>A0AAD1BL86_PREIN</name>
<proteinExistence type="predicted"/>
<keyword evidence="1" id="KW-0812">Transmembrane</keyword>
<feature type="transmembrane region" description="Helical" evidence="1">
    <location>
        <begin position="41"/>
        <end position="63"/>
    </location>
</feature>
<evidence type="ECO:0000313" key="2">
    <source>
        <dbReference type="EMBL" id="BAR97201.1"/>
    </source>
</evidence>
<protein>
    <submittedName>
        <fullName evidence="2">Uncharacterized protein</fullName>
    </submittedName>
</protein>
<evidence type="ECO:0000256" key="1">
    <source>
        <dbReference type="SAM" id="Phobius"/>
    </source>
</evidence>
<evidence type="ECO:0000313" key="3">
    <source>
        <dbReference type="Proteomes" id="UP000067008"/>
    </source>
</evidence>
<organism evidence="2 3">
    <name type="scientific">Prevotella intermedia</name>
    <dbReference type="NCBI Taxonomy" id="28131"/>
    <lineage>
        <taxon>Bacteria</taxon>
        <taxon>Pseudomonadati</taxon>
        <taxon>Bacteroidota</taxon>
        <taxon>Bacteroidia</taxon>
        <taxon>Bacteroidales</taxon>
        <taxon>Prevotellaceae</taxon>
        <taxon>Prevotella</taxon>
    </lineage>
</organism>
<accession>A0AAD1BL86</accession>
<dbReference type="AlphaFoldDB" id="A0AAD1BL86"/>
<sequence>MKENNSHVALDAHNEHLKWTFIPRVSSLFILVQQEKSYSPLIDSFCLKSLYIWILLISIFLYIHKRSSSLDNGKYTGYQFIPYDIDSRHFRFSLGLPTNIVGVQLRIKMNGRHRCQMKKSLHLLVGDGTYLCPGMDTCSGLIFKGSDTGIAGKFSPIFKPCEITSIHYQERGNDESNSLDCRDKFKGSLQFFVRHNDRPYLPFQFMHLILESRDNVLIDRGVLYLV</sequence>
<reference evidence="2 3" key="1">
    <citation type="submission" date="2015-07" db="EMBL/GenBank/DDBJ databases">
        <title>Complete genome sequence of Prevotella intermedia strain 17-2.</title>
        <authorList>
            <person name="Nambu T."/>
        </authorList>
    </citation>
    <scope>NUCLEOTIDE SEQUENCE [LARGE SCALE GENOMIC DNA]</scope>
    <source>
        <strain evidence="2 3">17-2</strain>
    </source>
</reference>
<keyword evidence="1" id="KW-1133">Transmembrane helix</keyword>
<keyword evidence="1" id="KW-0472">Membrane</keyword>